<evidence type="ECO:0000256" key="1">
    <source>
        <dbReference type="ARBA" id="ARBA00023027"/>
    </source>
</evidence>
<reference evidence="6" key="1">
    <citation type="submission" date="2021-06" db="EMBL/GenBank/DDBJ databases">
        <title>Complete genome sequence of Nocardioides sp. G188.</title>
        <authorList>
            <person name="Im W.-T."/>
        </authorList>
    </citation>
    <scope>NUCLEOTIDE SEQUENCE</scope>
    <source>
        <strain evidence="6">G188</strain>
    </source>
</reference>
<keyword evidence="3" id="KW-0533">Nickel</keyword>
<feature type="domain" description="Glycosyl hydrolase family 4 C-terminal" evidence="5">
    <location>
        <begin position="195"/>
        <end position="400"/>
    </location>
</feature>
<protein>
    <submittedName>
        <fullName evidence="6">Alpha-glucosidase/alpha-galactosidase</fullName>
    </submittedName>
</protein>
<keyword evidence="3" id="KW-0170">Cobalt</keyword>
<evidence type="ECO:0000259" key="5">
    <source>
        <dbReference type="Pfam" id="PF11975"/>
    </source>
</evidence>
<evidence type="ECO:0000256" key="3">
    <source>
        <dbReference type="PIRSR" id="PIRSR601088-3"/>
    </source>
</evidence>
<keyword evidence="3" id="KW-0479">Metal-binding</keyword>
<feature type="site" description="Increases basicity of active site Tyr" evidence="4">
    <location>
        <position position="109"/>
    </location>
</feature>
<dbReference type="GO" id="GO:0005975">
    <property type="term" value="P:carbohydrate metabolic process"/>
    <property type="evidence" value="ECO:0007669"/>
    <property type="project" value="InterPro"/>
</dbReference>
<dbReference type="CDD" id="cd05297">
    <property type="entry name" value="GH4_alpha_glucosidase_galactosidase"/>
    <property type="match status" value="1"/>
</dbReference>
<dbReference type="PANTHER" id="PTHR32092">
    <property type="entry name" value="6-PHOSPHO-BETA-GLUCOSIDASE-RELATED"/>
    <property type="match status" value="1"/>
</dbReference>
<evidence type="ECO:0000256" key="4">
    <source>
        <dbReference type="PIRSR" id="PIRSR601088-4"/>
    </source>
</evidence>
<feature type="binding site" evidence="3">
    <location>
        <position position="199"/>
    </location>
    <ligand>
        <name>Mn(2+)</name>
        <dbReference type="ChEBI" id="CHEBI:29035"/>
    </ligand>
</feature>
<name>A0A975SZ19_9ACTN</name>
<evidence type="ECO:0000313" key="7">
    <source>
        <dbReference type="Proteomes" id="UP000683575"/>
    </source>
</evidence>
<accession>A0A975SZ19</accession>
<dbReference type="PANTHER" id="PTHR32092:SF6">
    <property type="entry name" value="ALPHA-GALACTOSIDASE"/>
    <property type="match status" value="1"/>
</dbReference>
<dbReference type="Proteomes" id="UP000683575">
    <property type="component" value="Chromosome"/>
</dbReference>
<dbReference type="GO" id="GO:0046872">
    <property type="term" value="F:metal ion binding"/>
    <property type="evidence" value="ECO:0007669"/>
    <property type="project" value="UniProtKB-KW"/>
</dbReference>
<dbReference type="Pfam" id="PF11975">
    <property type="entry name" value="Glyco_hydro_4C"/>
    <property type="match status" value="1"/>
</dbReference>
<keyword evidence="3" id="KW-0408">Iron</keyword>
<dbReference type="Pfam" id="PF02056">
    <property type="entry name" value="Glyco_hydro_4"/>
    <property type="match status" value="1"/>
</dbReference>
<dbReference type="InterPro" id="IPR022616">
    <property type="entry name" value="Glyco_hydro_4_C"/>
</dbReference>
<keyword evidence="3" id="KW-0464">Manganese</keyword>
<sequence>MTTIAFVGAGSVVFTRQLLSDLFGFPELADATIALHDIDPDRLSTAEGMARQVAEQRGARPTITATKERRAALEGADFVINMVQVGGIEATRTDFTVPARFGLRQTIADTLGVGGIFRALRTFPVLTGIAEDMREVCPDAWLLNYTNPMAMNIWWLSQVAPTVKAVGLCHSVYWTVAGLCDVVGVPLEGTSYRAAGVNHQAWLLDWRHDGEDLYPRLNERIAQDEQLRRRVRVDMYRRLGYYPTETSEHSSEYVSWYLRDQREVERLRIPVDVYLGISEENVAEYEETRRALAAGETLPLESSATEYAPQVIHSMVTGTPRTIHANVINHGLIDNLPRGAAVEVPCSVDDLGLHPQAMGSLPSQCAALNAAFLAVGELTVRAALEGDPRLVRQAAMVDPNASASLRVDDIWDLCDAMTEAHGDLLPEALRTSVRP</sequence>
<dbReference type="KEGG" id="nps:KRR39_01700"/>
<keyword evidence="7" id="KW-1185">Reference proteome</keyword>
<feature type="binding site" evidence="2">
    <location>
        <position position="147"/>
    </location>
    <ligand>
        <name>substrate</name>
    </ligand>
</feature>
<gene>
    <name evidence="6" type="ORF">KRR39_01700</name>
</gene>
<feature type="binding site" evidence="3">
    <location>
        <position position="169"/>
    </location>
    <ligand>
        <name>Mn(2+)</name>
        <dbReference type="ChEBI" id="CHEBI:29035"/>
    </ligand>
</feature>
<proteinExistence type="predicted"/>
<dbReference type="NCBIfam" id="NF011657">
    <property type="entry name" value="PRK15076.1"/>
    <property type="match status" value="1"/>
</dbReference>
<dbReference type="EMBL" id="CP077062">
    <property type="protein sequence ID" value="QWZ08605.1"/>
    <property type="molecule type" value="Genomic_DNA"/>
</dbReference>
<dbReference type="RefSeq" id="WP_216940164.1">
    <property type="nucleotide sequence ID" value="NZ_CP077062.1"/>
</dbReference>
<evidence type="ECO:0000313" key="6">
    <source>
        <dbReference type="EMBL" id="QWZ08605.1"/>
    </source>
</evidence>
<keyword evidence="1" id="KW-0520">NAD</keyword>
<evidence type="ECO:0000256" key="2">
    <source>
        <dbReference type="PIRSR" id="PIRSR601088-2"/>
    </source>
</evidence>
<dbReference type="GO" id="GO:0004553">
    <property type="term" value="F:hydrolase activity, hydrolyzing O-glycosyl compounds"/>
    <property type="evidence" value="ECO:0007669"/>
    <property type="project" value="InterPro"/>
</dbReference>
<dbReference type="AlphaFoldDB" id="A0A975SZ19"/>
<dbReference type="InterPro" id="IPR001088">
    <property type="entry name" value="Glyco_hydro_4"/>
</dbReference>
<organism evidence="6 7">
    <name type="scientific">Nocardioides panacis</name>
    <dbReference type="NCBI Taxonomy" id="2849501"/>
    <lineage>
        <taxon>Bacteria</taxon>
        <taxon>Bacillati</taxon>
        <taxon>Actinomycetota</taxon>
        <taxon>Actinomycetes</taxon>
        <taxon>Propionibacteriales</taxon>
        <taxon>Nocardioidaceae</taxon>
        <taxon>Nocardioides</taxon>
    </lineage>
</organism>